<sequence length="245" mass="25918">MTGKKQARDAAGPLAAATSQLASWLKQVTGVAVLFGDTTDEQSPDDTAPAVGALRLWPLGLRPETQTRMPGSTDPAAFRVRHLVAPADAPIGPDSLRLLDMVLVAAVQAGEPTICPEPPDALLWLALGTTPRPGLLVDATAHVQHEPPATSPLVLQPLRLQSLDMRPLQGRVLGPGDQPVAGMRVTVAGMSGAAYTDPRGMFQFAAVPQHGPVRLELRGRNRSLIAQVEPGHAEPLVIRCDFEES</sequence>
<dbReference type="AlphaFoldDB" id="A0A8J3VD88"/>
<dbReference type="RefSeq" id="WP_203906149.1">
    <property type="nucleotide sequence ID" value="NZ_BONY01000001.1"/>
</dbReference>
<reference evidence="1" key="1">
    <citation type="submission" date="2021-01" db="EMBL/GenBank/DDBJ databases">
        <title>Whole genome shotgun sequence of Rhizocola hellebori NBRC 109834.</title>
        <authorList>
            <person name="Komaki H."/>
            <person name="Tamura T."/>
        </authorList>
    </citation>
    <scope>NUCLEOTIDE SEQUENCE</scope>
    <source>
        <strain evidence="1">NBRC 109834</strain>
    </source>
</reference>
<protein>
    <recommendedName>
        <fullName evidence="3">Carboxypeptidase regulatory-like domain-containing protein</fullName>
    </recommendedName>
</protein>
<dbReference type="InterPro" id="IPR008969">
    <property type="entry name" value="CarboxyPept-like_regulatory"/>
</dbReference>
<dbReference type="EMBL" id="BONY01000001">
    <property type="protein sequence ID" value="GIH02232.1"/>
    <property type="molecule type" value="Genomic_DNA"/>
</dbReference>
<evidence type="ECO:0000313" key="1">
    <source>
        <dbReference type="EMBL" id="GIH02232.1"/>
    </source>
</evidence>
<dbReference type="SUPFAM" id="SSF49464">
    <property type="entry name" value="Carboxypeptidase regulatory domain-like"/>
    <property type="match status" value="1"/>
</dbReference>
<evidence type="ECO:0008006" key="3">
    <source>
        <dbReference type="Google" id="ProtNLM"/>
    </source>
</evidence>
<dbReference type="Proteomes" id="UP000612899">
    <property type="component" value="Unassembled WGS sequence"/>
</dbReference>
<keyword evidence="2" id="KW-1185">Reference proteome</keyword>
<organism evidence="1 2">
    <name type="scientific">Rhizocola hellebori</name>
    <dbReference type="NCBI Taxonomy" id="1392758"/>
    <lineage>
        <taxon>Bacteria</taxon>
        <taxon>Bacillati</taxon>
        <taxon>Actinomycetota</taxon>
        <taxon>Actinomycetes</taxon>
        <taxon>Micromonosporales</taxon>
        <taxon>Micromonosporaceae</taxon>
        <taxon>Rhizocola</taxon>
    </lineage>
</organism>
<gene>
    <name evidence="1" type="ORF">Rhe02_02990</name>
</gene>
<name>A0A8J3VD88_9ACTN</name>
<proteinExistence type="predicted"/>
<accession>A0A8J3VD88</accession>
<comment type="caution">
    <text evidence="1">The sequence shown here is derived from an EMBL/GenBank/DDBJ whole genome shotgun (WGS) entry which is preliminary data.</text>
</comment>
<evidence type="ECO:0000313" key="2">
    <source>
        <dbReference type="Proteomes" id="UP000612899"/>
    </source>
</evidence>